<dbReference type="EMBL" id="JAINUG010000038">
    <property type="protein sequence ID" value="KAJ8407451.1"/>
    <property type="molecule type" value="Genomic_DNA"/>
</dbReference>
<organism evidence="1 2">
    <name type="scientific">Aldrovandia affinis</name>
    <dbReference type="NCBI Taxonomy" id="143900"/>
    <lineage>
        <taxon>Eukaryota</taxon>
        <taxon>Metazoa</taxon>
        <taxon>Chordata</taxon>
        <taxon>Craniata</taxon>
        <taxon>Vertebrata</taxon>
        <taxon>Euteleostomi</taxon>
        <taxon>Actinopterygii</taxon>
        <taxon>Neopterygii</taxon>
        <taxon>Teleostei</taxon>
        <taxon>Notacanthiformes</taxon>
        <taxon>Halosauridae</taxon>
        <taxon>Aldrovandia</taxon>
    </lineage>
</organism>
<comment type="caution">
    <text evidence="1">The sequence shown here is derived from an EMBL/GenBank/DDBJ whole genome shotgun (WGS) entry which is preliminary data.</text>
</comment>
<sequence length="67" mass="7581">MHHALESMIQQQSHVLWSYKKRTRQYYENQKLDSCEMTSPQALCCNGCTSTAISAASSSLHMIGDRS</sequence>
<evidence type="ECO:0000313" key="2">
    <source>
        <dbReference type="Proteomes" id="UP001221898"/>
    </source>
</evidence>
<dbReference type="Proteomes" id="UP001221898">
    <property type="component" value="Unassembled WGS sequence"/>
</dbReference>
<proteinExistence type="predicted"/>
<keyword evidence="2" id="KW-1185">Reference proteome</keyword>
<reference evidence="1" key="1">
    <citation type="journal article" date="2023" name="Science">
        <title>Genome structures resolve the early diversification of teleost fishes.</title>
        <authorList>
            <person name="Parey E."/>
            <person name="Louis A."/>
            <person name="Montfort J."/>
            <person name="Bouchez O."/>
            <person name="Roques C."/>
            <person name="Iampietro C."/>
            <person name="Lluch J."/>
            <person name="Castinel A."/>
            <person name="Donnadieu C."/>
            <person name="Desvignes T."/>
            <person name="Floi Bucao C."/>
            <person name="Jouanno E."/>
            <person name="Wen M."/>
            <person name="Mejri S."/>
            <person name="Dirks R."/>
            <person name="Jansen H."/>
            <person name="Henkel C."/>
            <person name="Chen W.J."/>
            <person name="Zahm M."/>
            <person name="Cabau C."/>
            <person name="Klopp C."/>
            <person name="Thompson A.W."/>
            <person name="Robinson-Rechavi M."/>
            <person name="Braasch I."/>
            <person name="Lecointre G."/>
            <person name="Bobe J."/>
            <person name="Postlethwait J.H."/>
            <person name="Berthelot C."/>
            <person name="Roest Crollius H."/>
            <person name="Guiguen Y."/>
        </authorList>
    </citation>
    <scope>NUCLEOTIDE SEQUENCE</scope>
    <source>
        <strain evidence="1">NC1722</strain>
    </source>
</reference>
<name>A0AAD7STD4_9TELE</name>
<accession>A0AAD7STD4</accession>
<evidence type="ECO:0000313" key="1">
    <source>
        <dbReference type="EMBL" id="KAJ8407451.1"/>
    </source>
</evidence>
<gene>
    <name evidence="1" type="ORF">AAFF_G00273080</name>
</gene>
<protein>
    <submittedName>
        <fullName evidence="1">Uncharacterized protein</fullName>
    </submittedName>
</protein>
<dbReference type="AlphaFoldDB" id="A0AAD7STD4"/>